<accession>A0A4T0X3K4</accession>
<name>A0A4T0X3K4_9ASCO</name>
<dbReference type="InterPro" id="IPR013960">
    <property type="entry name" value="DASH_Duo1"/>
</dbReference>
<gene>
    <name evidence="1" type="ORF">CANINC_001439</name>
</gene>
<reference evidence="1 2" key="1">
    <citation type="journal article" date="2019" name="Front. Genet.">
        <title>Whole-Genome Sequencing of the Opportunistic Yeast Pathogen Candida inconspicua Uncovers Its Hybrid Origin.</title>
        <authorList>
            <person name="Mixao V."/>
            <person name="Hansen A.P."/>
            <person name="Saus E."/>
            <person name="Boekhout T."/>
            <person name="Lass-Florl C."/>
            <person name="Gabaldon T."/>
        </authorList>
    </citation>
    <scope>NUCLEOTIDE SEQUENCE [LARGE SCALE GENOMIC DNA]</scope>
    <source>
        <strain evidence="1 2">CBS 180</strain>
    </source>
</reference>
<evidence type="ECO:0000313" key="2">
    <source>
        <dbReference type="Proteomes" id="UP000307173"/>
    </source>
</evidence>
<dbReference type="Proteomes" id="UP000307173">
    <property type="component" value="Unassembled WGS sequence"/>
</dbReference>
<dbReference type="GO" id="GO:0072686">
    <property type="term" value="C:mitotic spindle"/>
    <property type="evidence" value="ECO:0007669"/>
    <property type="project" value="InterPro"/>
</dbReference>
<evidence type="ECO:0000313" key="1">
    <source>
        <dbReference type="EMBL" id="TID29928.1"/>
    </source>
</evidence>
<dbReference type="Pfam" id="PF08651">
    <property type="entry name" value="DASH_Duo1"/>
    <property type="match status" value="1"/>
</dbReference>
<organism evidence="1 2">
    <name type="scientific">Pichia inconspicua</name>
    <dbReference type="NCBI Taxonomy" id="52247"/>
    <lineage>
        <taxon>Eukaryota</taxon>
        <taxon>Fungi</taxon>
        <taxon>Dikarya</taxon>
        <taxon>Ascomycota</taxon>
        <taxon>Saccharomycotina</taxon>
        <taxon>Pichiomycetes</taxon>
        <taxon>Pichiales</taxon>
        <taxon>Pichiaceae</taxon>
        <taxon>Pichia</taxon>
    </lineage>
</organism>
<dbReference type="AlphaFoldDB" id="A0A4T0X3K4"/>
<dbReference type="GO" id="GO:0000278">
    <property type="term" value="P:mitotic cell cycle"/>
    <property type="evidence" value="ECO:0007669"/>
    <property type="project" value="InterPro"/>
</dbReference>
<proteinExistence type="predicted"/>
<keyword evidence="2" id="KW-1185">Reference proteome</keyword>
<protein>
    <submittedName>
        <fullName evidence="1">Uncharacterized protein</fullName>
    </submittedName>
</protein>
<comment type="caution">
    <text evidence="1">The sequence shown here is derived from an EMBL/GenBank/DDBJ whole genome shotgun (WGS) entry which is preliminary data.</text>
</comment>
<dbReference type="EMBL" id="SELW01000220">
    <property type="protein sequence ID" value="TID29928.1"/>
    <property type="molecule type" value="Genomic_DNA"/>
</dbReference>
<sequence>MESANLQLLNGTLESTAVSLASISENLAVLAANTRNANDLAKIYTDIHDHNRRLSKVISEPTEVITNVESHIETLNKKIADLKHQLSSLN</sequence>
<dbReference type="GO" id="GO:0042729">
    <property type="term" value="C:DASH complex"/>
    <property type="evidence" value="ECO:0007669"/>
    <property type="project" value="InterPro"/>
</dbReference>